<dbReference type="EMBL" id="JAVDYI010000001">
    <property type="protein sequence ID" value="MDR7358683.1"/>
    <property type="molecule type" value="Genomic_DNA"/>
</dbReference>
<feature type="domain" description="HTH iclR-type" evidence="4">
    <location>
        <begin position="15"/>
        <end position="75"/>
    </location>
</feature>
<protein>
    <submittedName>
        <fullName evidence="6">DNA-binding IclR family transcriptional regulator</fullName>
    </submittedName>
</protein>
<dbReference type="SMART" id="SM00346">
    <property type="entry name" value="HTH_ICLR"/>
    <property type="match status" value="1"/>
</dbReference>
<proteinExistence type="predicted"/>
<reference evidence="6 7" key="1">
    <citation type="submission" date="2023-07" db="EMBL/GenBank/DDBJ databases">
        <title>Sequencing the genomes of 1000 actinobacteria strains.</title>
        <authorList>
            <person name="Klenk H.-P."/>
        </authorList>
    </citation>
    <scope>NUCLEOTIDE SEQUENCE [LARGE SCALE GENOMIC DNA]</scope>
    <source>
        <strain evidence="6 7">DSM 20167</strain>
    </source>
</reference>
<keyword evidence="2 6" id="KW-0238">DNA-binding</keyword>
<dbReference type="InterPro" id="IPR014757">
    <property type="entry name" value="Tscrpt_reg_IclR_C"/>
</dbReference>
<dbReference type="InterPro" id="IPR036390">
    <property type="entry name" value="WH_DNA-bd_sf"/>
</dbReference>
<dbReference type="SUPFAM" id="SSF46785">
    <property type="entry name" value="Winged helix' DNA-binding domain"/>
    <property type="match status" value="1"/>
</dbReference>
<dbReference type="Proteomes" id="UP001183817">
    <property type="component" value="Unassembled WGS sequence"/>
</dbReference>
<evidence type="ECO:0000313" key="6">
    <source>
        <dbReference type="EMBL" id="MDR7358683.1"/>
    </source>
</evidence>
<dbReference type="InterPro" id="IPR029016">
    <property type="entry name" value="GAF-like_dom_sf"/>
</dbReference>
<dbReference type="Gene3D" id="3.30.450.40">
    <property type="match status" value="1"/>
</dbReference>
<dbReference type="Pfam" id="PF01614">
    <property type="entry name" value="IclR_C"/>
    <property type="match status" value="1"/>
</dbReference>
<sequence>MQKTNRIVKRPVHAVESVENALRILVLLQERDALRIVDAARELGVAPSTAHRLLATLVYRGFAVQDPQKHYAAGPNLHLDAARNPARRLVAAVRPQLEALAAATGETVNLVERIGASARFRHSVEGPQLVRIGDRTGTVLPAGTSSAGLAALSVLSDAAVAQLYRRRATRSEGNELDAGGLAHLLSELAQVRARNYAINIGRTEPELAAIGAPVGPLANGKSFALSLSAPISRAGDLQGARVVSLLLAACAAIRGTLDTHPE</sequence>
<evidence type="ECO:0000256" key="1">
    <source>
        <dbReference type="ARBA" id="ARBA00023015"/>
    </source>
</evidence>
<dbReference type="PROSITE" id="PS51077">
    <property type="entry name" value="HTH_ICLR"/>
    <property type="match status" value="1"/>
</dbReference>
<evidence type="ECO:0000259" key="5">
    <source>
        <dbReference type="PROSITE" id="PS51078"/>
    </source>
</evidence>
<feature type="domain" description="IclR-ED" evidence="5">
    <location>
        <begin position="75"/>
        <end position="259"/>
    </location>
</feature>
<evidence type="ECO:0000313" key="7">
    <source>
        <dbReference type="Proteomes" id="UP001183817"/>
    </source>
</evidence>
<gene>
    <name evidence="6" type="ORF">J2S64_002374</name>
</gene>
<dbReference type="GO" id="GO:0003677">
    <property type="term" value="F:DNA binding"/>
    <property type="evidence" value="ECO:0007669"/>
    <property type="project" value="UniProtKB-KW"/>
</dbReference>
<name>A0ABU2BJA4_9MICC</name>
<keyword evidence="7" id="KW-1185">Reference proteome</keyword>
<dbReference type="InterPro" id="IPR036388">
    <property type="entry name" value="WH-like_DNA-bd_sf"/>
</dbReference>
<dbReference type="PANTHER" id="PTHR30136:SF35">
    <property type="entry name" value="HTH-TYPE TRANSCRIPTIONAL REGULATOR RV1719"/>
    <property type="match status" value="1"/>
</dbReference>
<dbReference type="InterPro" id="IPR050707">
    <property type="entry name" value="HTH_MetabolicPath_Reg"/>
</dbReference>
<dbReference type="PROSITE" id="PS51078">
    <property type="entry name" value="ICLR_ED"/>
    <property type="match status" value="1"/>
</dbReference>
<keyword evidence="3" id="KW-0804">Transcription</keyword>
<evidence type="ECO:0000256" key="2">
    <source>
        <dbReference type="ARBA" id="ARBA00023125"/>
    </source>
</evidence>
<dbReference type="Gene3D" id="1.10.10.10">
    <property type="entry name" value="Winged helix-like DNA-binding domain superfamily/Winged helix DNA-binding domain"/>
    <property type="match status" value="1"/>
</dbReference>
<keyword evidence="1" id="KW-0805">Transcription regulation</keyword>
<dbReference type="PANTHER" id="PTHR30136">
    <property type="entry name" value="HELIX-TURN-HELIX TRANSCRIPTIONAL REGULATOR, ICLR FAMILY"/>
    <property type="match status" value="1"/>
</dbReference>
<dbReference type="SUPFAM" id="SSF55781">
    <property type="entry name" value="GAF domain-like"/>
    <property type="match status" value="1"/>
</dbReference>
<organism evidence="6 7">
    <name type="scientific">Paeniglutamicibacter sulfureus</name>
    <dbReference type="NCBI Taxonomy" id="43666"/>
    <lineage>
        <taxon>Bacteria</taxon>
        <taxon>Bacillati</taxon>
        <taxon>Actinomycetota</taxon>
        <taxon>Actinomycetes</taxon>
        <taxon>Micrococcales</taxon>
        <taxon>Micrococcaceae</taxon>
        <taxon>Paeniglutamicibacter</taxon>
    </lineage>
</organism>
<accession>A0ABU2BJA4</accession>
<dbReference type="RefSeq" id="WP_302263813.1">
    <property type="nucleotide sequence ID" value="NZ_BAAAWO010000001.1"/>
</dbReference>
<dbReference type="Pfam" id="PF09339">
    <property type="entry name" value="HTH_IclR"/>
    <property type="match status" value="1"/>
</dbReference>
<evidence type="ECO:0000256" key="3">
    <source>
        <dbReference type="ARBA" id="ARBA00023163"/>
    </source>
</evidence>
<dbReference type="InterPro" id="IPR005471">
    <property type="entry name" value="Tscrpt_reg_IclR_N"/>
</dbReference>
<evidence type="ECO:0000259" key="4">
    <source>
        <dbReference type="PROSITE" id="PS51077"/>
    </source>
</evidence>
<comment type="caution">
    <text evidence="6">The sequence shown here is derived from an EMBL/GenBank/DDBJ whole genome shotgun (WGS) entry which is preliminary data.</text>
</comment>